<feature type="region of interest" description="Disordered" evidence="1">
    <location>
        <begin position="1"/>
        <end position="54"/>
    </location>
</feature>
<feature type="compositionally biased region" description="Pro residues" evidence="1">
    <location>
        <begin position="208"/>
        <end position="219"/>
    </location>
</feature>
<feature type="compositionally biased region" description="Basic and acidic residues" evidence="1">
    <location>
        <begin position="27"/>
        <end position="37"/>
    </location>
</feature>
<evidence type="ECO:0000313" key="3">
    <source>
        <dbReference type="EnsemblPlants" id="KQK07871"/>
    </source>
</evidence>
<reference evidence="2 3" key="1">
    <citation type="journal article" date="2010" name="Nature">
        <title>Genome sequencing and analysis of the model grass Brachypodium distachyon.</title>
        <authorList>
            <consortium name="International Brachypodium Initiative"/>
        </authorList>
    </citation>
    <scope>NUCLEOTIDE SEQUENCE [LARGE SCALE GENOMIC DNA]</scope>
    <source>
        <strain evidence="2">Bd21</strain>
        <strain evidence="3">cv. Bd21</strain>
    </source>
</reference>
<reference evidence="3" key="3">
    <citation type="submission" date="2018-08" db="UniProtKB">
        <authorList>
            <consortium name="EnsemblPlants"/>
        </authorList>
    </citation>
    <scope>IDENTIFICATION</scope>
    <source>
        <strain evidence="3">cv. Bd21</strain>
    </source>
</reference>
<gene>
    <name evidence="3" type="primary">LOC100824979</name>
    <name evidence="2" type="ORF">BRADI_2g38150v3</name>
</gene>
<evidence type="ECO:0008006" key="5">
    <source>
        <dbReference type="Google" id="ProtNLM"/>
    </source>
</evidence>
<dbReference type="eggNOG" id="ENOG502QQYG">
    <property type="taxonomic scope" value="Eukaryota"/>
</dbReference>
<proteinExistence type="predicted"/>
<dbReference type="Proteomes" id="UP000008810">
    <property type="component" value="Chromosome 2"/>
</dbReference>
<dbReference type="OrthoDB" id="661835at2759"/>
<sequence>MAIDHKSPFKEIRLKSRRTMSCGGPEPQKKEDEERAAASDPELEEKDPAGSAHGARWPRWVRPLLSARFYTACEAHPSSRRGGERTMFCLDCADAGALCLLCVAHGHLGHRAIQIRRSTYNSVVRVSDIRGLLDIDGVQTYVINGARVVFINERRPRHNHKGAGYKGVKGCCETCGRGLHDVFRFCSLGCKVAAGCSPDGNAVKQSSTPPPSPSPPPAVPAKRRKGIPRRAPFR</sequence>
<dbReference type="EnsemblPlants" id="KQK07871">
    <property type="protein sequence ID" value="KQK07871"/>
    <property type="gene ID" value="BRADI_2g38150v3"/>
</dbReference>
<dbReference type="HOGENOM" id="CLU_070437_1_0_1"/>
<dbReference type="Pfam" id="PF04640">
    <property type="entry name" value="PLATZ"/>
    <property type="match status" value="1"/>
</dbReference>
<dbReference type="InterPro" id="IPR006734">
    <property type="entry name" value="PLATZ"/>
</dbReference>
<name>I1HMM1_BRADI</name>
<dbReference type="STRING" id="15368.I1HMM1"/>
<reference evidence="2" key="2">
    <citation type="submission" date="2017-06" db="EMBL/GenBank/DDBJ databases">
        <title>WGS assembly of Brachypodium distachyon.</title>
        <authorList>
            <consortium name="The International Brachypodium Initiative"/>
            <person name="Lucas S."/>
            <person name="Harmon-Smith M."/>
            <person name="Lail K."/>
            <person name="Tice H."/>
            <person name="Grimwood J."/>
            <person name="Bruce D."/>
            <person name="Barry K."/>
            <person name="Shu S."/>
            <person name="Lindquist E."/>
            <person name="Wang M."/>
            <person name="Pitluck S."/>
            <person name="Vogel J.P."/>
            <person name="Garvin D.F."/>
            <person name="Mockler T.C."/>
            <person name="Schmutz J."/>
            <person name="Rokhsar D."/>
            <person name="Bevan M.W."/>
        </authorList>
    </citation>
    <scope>NUCLEOTIDE SEQUENCE</scope>
    <source>
        <strain evidence="2">Bd21</strain>
    </source>
</reference>
<dbReference type="PANTHER" id="PTHR31065:SF55">
    <property type="entry name" value="B BOX-TYPE DOMAIN-CONTAINING PROTEIN"/>
    <property type="match status" value="1"/>
</dbReference>
<feature type="compositionally biased region" description="Basic residues" evidence="1">
    <location>
        <begin position="221"/>
        <end position="234"/>
    </location>
</feature>
<dbReference type="RefSeq" id="XP_014754276.1">
    <property type="nucleotide sequence ID" value="XM_014898790.2"/>
</dbReference>
<dbReference type="Gramene" id="KQK07871">
    <property type="protein sequence ID" value="KQK07871"/>
    <property type="gene ID" value="BRADI_2g38150v3"/>
</dbReference>
<dbReference type="OMA" id="TACEAHP"/>
<evidence type="ECO:0000256" key="1">
    <source>
        <dbReference type="SAM" id="MobiDB-lite"/>
    </source>
</evidence>
<organism evidence="3">
    <name type="scientific">Brachypodium distachyon</name>
    <name type="common">Purple false brome</name>
    <name type="synonym">Trachynia distachya</name>
    <dbReference type="NCBI Taxonomy" id="15368"/>
    <lineage>
        <taxon>Eukaryota</taxon>
        <taxon>Viridiplantae</taxon>
        <taxon>Streptophyta</taxon>
        <taxon>Embryophyta</taxon>
        <taxon>Tracheophyta</taxon>
        <taxon>Spermatophyta</taxon>
        <taxon>Magnoliopsida</taxon>
        <taxon>Liliopsida</taxon>
        <taxon>Poales</taxon>
        <taxon>Poaceae</taxon>
        <taxon>BOP clade</taxon>
        <taxon>Pooideae</taxon>
        <taxon>Stipodae</taxon>
        <taxon>Brachypodieae</taxon>
        <taxon>Brachypodium</taxon>
    </lineage>
</organism>
<dbReference type="KEGG" id="bdi:100824979"/>
<feature type="region of interest" description="Disordered" evidence="1">
    <location>
        <begin position="200"/>
        <end position="234"/>
    </location>
</feature>
<dbReference type="GeneID" id="100824979"/>
<evidence type="ECO:0000313" key="2">
    <source>
        <dbReference type="EMBL" id="KQK07871.1"/>
    </source>
</evidence>
<accession>I1HMM1</accession>
<dbReference type="RefSeq" id="XP_024315266.1">
    <property type="nucleotide sequence ID" value="XM_024459498.1"/>
</dbReference>
<protein>
    <recommendedName>
        <fullName evidence="5">B box-type domain-containing protein</fullName>
    </recommendedName>
</protein>
<dbReference type="EMBL" id="CM000881">
    <property type="protein sequence ID" value="KQK07871.1"/>
    <property type="molecule type" value="Genomic_DNA"/>
</dbReference>
<dbReference type="PANTHER" id="PTHR31065">
    <property type="entry name" value="PLATZ TRANSCRIPTION FACTOR FAMILY PROTEIN"/>
    <property type="match status" value="1"/>
</dbReference>
<evidence type="ECO:0000313" key="4">
    <source>
        <dbReference type="Proteomes" id="UP000008810"/>
    </source>
</evidence>
<feature type="compositionally biased region" description="Basic and acidic residues" evidence="1">
    <location>
        <begin position="1"/>
        <end position="14"/>
    </location>
</feature>
<keyword evidence="4" id="KW-1185">Reference proteome</keyword>
<dbReference type="AlphaFoldDB" id="I1HMM1"/>